<keyword evidence="1" id="KW-0732">Signal</keyword>
<proteinExistence type="predicted"/>
<comment type="caution">
    <text evidence="2">The sequence shown here is derived from an EMBL/GenBank/DDBJ whole genome shotgun (WGS) entry which is preliminary data.</text>
</comment>
<keyword evidence="3" id="KW-1185">Reference proteome</keyword>
<evidence type="ECO:0000313" key="2">
    <source>
        <dbReference type="EMBL" id="KAF5588767.1"/>
    </source>
</evidence>
<dbReference type="OrthoDB" id="265717at2759"/>
<dbReference type="EMBL" id="JAAOAS010000163">
    <property type="protein sequence ID" value="KAF5588767.1"/>
    <property type="molecule type" value="Genomic_DNA"/>
</dbReference>
<name>A0A8H5LCP2_9HYPO</name>
<evidence type="ECO:0000256" key="1">
    <source>
        <dbReference type="SAM" id="SignalP"/>
    </source>
</evidence>
<accession>A0A8H5LCP2</accession>
<dbReference type="AlphaFoldDB" id="A0A8H5LCP2"/>
<protein>
    <submittedName>
        <fullName evidence="2">Uncharacterized protein</fullName>
    </submittedName>
</protein>
<evidence type="ECO:0000313" key="3">
    <source>
        <dbReference type="Proteomes" id="UP000546213"/>
    </source>
</evidence>
<dbReference type="Proteomes" id="UP000546213">
    <property type="component" value="Unassembled WGS sequence"/>
</dbReference>
<sequence length="299" mass="31927">MKLSTILPIFGHLVSFCEAQADPNTLARYNPANRTMSANTSTKSLVKTITGFDPLSIDTSILPSFPAGKHPLIVQAGYDKDIRMTALNIVPLQIDALIQGSLIVPFVDVTKDGQTPIGVPVNYYIGGTNGQPLQAIVPSVASGVSPFEGTTIFPASFSPDTSAARALPNGFNSIQVKPFLLPNTISGPGIYAEAFDISFKATDNSPYTPHTFHSLLNIPQLLNTNKCQRNTVYFNESSSEPLMAIGEVTLYHQILATPPQGLEGVYRDVYCYSANGQVVSSVGESCKAAAANMDPEAKV</sequence>
<organism evidence="2 3">
    <name type="scientific">Fusarium pseudocircinatum</name>
    <dbReference type="NCBI Taxonomy" id="56676"/>
    <lineage>
        <taxon>Eukaryota</taxon>
        <taxon>Fungi</taxon>
        <taxon>Dikarya</taxon>
        <taxon>Ascomycota</taxon>
        <taxon>Pezizomycotina</taxon>
        <taxon>Sordariomycetes</taxon>
        <taxon>Hypocreomycetidae</taxon>
        <taxon>Hypocreales</taxon>
        <taxon>Nectriaceae</taxon>
        <taxon>Fusarium</taxon>
        <taxon>Fusarium fujikuroi species complex</taxon>
    </lineage>
</organism>
<feature type="signal peptide" evidence="1">
    <location>
        <begin position="1"/>
        <end position="19"/>
    </location>
</feature>
<reference evidence="2 3" key="1">
    <citation type="submission" date="2020-05" db="EMBL/GenBank/DDBJ databases">
        <title>Identification and distribution of gene clusters putatively required for synthesis of sphingolipid metabolism inhibitors in phylogenetically diverse species of the filamentous fungus Fusarium.</title>
        <authorList>
            <person name="Kim H.-S."/>
            <person name="Busman M."/>
            <person name="Brown D.W."/>
            <person name="Divon H."/>
            <person name="Uhlig S."/>
            <person name="Proctor R.H."/>
        </authorList>
    </citation>
    <scope>NUCLEOTIDE SEQUENCE [LARGE SCALE GENOMIC DNA]</scope>
    <source>
        <strain evidence="2 3">NRRL 36939</strain>
    </source>
</reference>
<feature type="chain" id="PRO_5034741933" evidence="1">
    <location>
        <begin position="20"/>
        <end position="299"/>
    </location>
</feature>
<gene>
    <name evidence="2" type="ORF">FPCIR_7041</name>
</gene>